<keyword evidence="10" id="KW-1133">Transmembrane helix</keyword>
<evidence type="ECO:0000256" key="5">
    <source>
        <dbReference type="ARBA" id="ARBA00023002"/>
    </source>
</evidence>
<dbReference type="SUPFAM" id="SSF48264">
    <property type="entry name" value="Cytochrome P450"/>
    <property type="match status" value="1"/>
</dbReference>
<evidence type="ECO:0000256" key="4">
    <source>
        <dbReference type="ARBA" id="ARBA00022723"/>
    </source>
</evidence>
<dbReference type="InterPro" id="IPR017972">
    <property type="entry name" value="Cyt_P450_CS"/>
</dbReference>
<evidence type="ECO:0000256" key="3">
    <source>
        <dbReference type="ARBA" id="ARBA00022617"/>
    </source>
</evidence>
<keyword evidence="10" id="KW-0472">Membrane</keyword>
<keyword evidence="10" id="KW-0812">Transmembrane</keyword>
<dbReference type="GO" id="GO:0020037">
    <property type="term" value="F:heme binding"/>
    <property type="evidence" value="ECO:0007669"/>
    <property type="project" value="InterPro"/>
</dbReference>
<keyword evidence="5 9" id="KW-0560">Oxidoreductase</keyword>
<name>A0A6A4HUV3_9AGAR</name>
<keyword evidence="7 9" id="KW-0503">Monooxygenase</keyword>
<protein>
    <submittedName>
        <fullName evidence="11">Cytochrome P450</fullName>
    </submittedName>
</protein>
<keyword evidence="3 8" id="KW-0349">Heme</keyword>
<feature type="non-terminal residue" evidence="11">
    <location>
        <position position="1"/>
    </location>
</feature>
<dbReference type="InterPro" id="IPR002401">
    <property type="entry name" value="Cyt_P450_E_grp-I"/>
</dbReference>
<comment type="cofactor">
    <cofactor evidence="1 8">
        <name>heme</name>
        <dbReference type="ChEBI" id="CHEBI:30413"/>
    </cofactor>
</comment>
<proteinExistence type="inferred from homology"/>
<dbReference type="GO" id="GO:0016705">
    <property type="term" value="F:oxidoreductase activity, acting on paired donors, with incorporation or reduction of molecular oxygen"/>
    <property type="evidence" value="ECO:0007669"/>
    <property type="project" value="InterPro"/>
</dbReference>
<dbReference type="AlphaFoldDB" id="A0A6A4HUV3"/>
<gene>
    <name evidence="11" type="ORF">BT96DRAFT_815565</name>
</gene>
<dbReference type="Gene3D" id="1.10.630.10">
    <property type="entry name" value="Cytochrome P450"/>
    <property type="match status" value="1"/>
</dbReference>
<accession>A0A6A4HUV3</accession>
<dbReference type="InterPro" id="IPR047146">
    <property type="entry name" value="Cyt_P450_E_CYP52_fungi"/>
</dbReference>
<evidence type="ECO:0000256" key="7">
    <source>
        <dbReference type="ARBA" id="ARBA00023033"/>
    </source>
</evidence>
<dbReference type="PANTHER" id="PTHR24287:SF1">
    <property type="entry name" value="P450, PUTATIVE (EUROFUNG)-RELATED"/>
    <property type="match status" value="1"/>
</dbReference>
<comment type="similarity">
    <text evidence="2 9">Belongs to the cytochrome P450 family.</text>
</comment>
<keyword evidence="12" id="KW-1185">Reference proteome</keyword>
<dbReference type="GO" id="GO:0004497">
    <property type="term" value="F:monooxygenase activity"/>
    <property type="evidence" value="ECO:0007669"/>
    <property type="project" value="UniProtKB-KW"/>
</dbReference>
<keyword evidence="6 8" id="KW-0408">Iron</keyword>
<evidence type="ECO:0000256" key="8">
    <source>
        <dbReference type="PIRSR" id="PIRSR602401-1"/>
    </source>
</evidence>
<dbReference type="PANTHER" id="PTHR24287">
    <property type="entry name" value="P450, PUTATIVE (EUROFUNG)-RELATED"/>
    <property type="match status" value="1"/>
</dbReference>
<dbReference type="InterPro" id="IPR001128">
    <property type="entry name" value="Cyt_P450"/>
</dbReference>
<evidence type="ECO:0000256" key="9">
    <source>
        <dbReference type="RuleBase" id="RU000461"/>
    </source>
</evidence>
<keyword evidence="4 8" id="KW-0479">Metal-binding</keyword>
<dbReference type="Proteomes" id="UP000799118">
    <property type="component" value="Unassembled WGS sequence"/>
</dbReference>
<organism evidence="11 12">
    <name type="scientific">Gymnopus androsaceus JB14</name>
    <dbReference type="NCBI Taxonomy" id="1447944"/>
    <lineage>
        <taxon>Eukaryota</taxon>
        <taxon>Fungi</taxon>
        <taxon>Dikarya</taxon>
        <taxon>Basidiomycota</taxon>
        <taxon>Agaricomycotina</taxon>
        <taxon>Agaricomycetes</taxon>
        <taxon>Agaricomycetidae</taxon>
        <taxon>Agaricales</taxon>
        <taxon>Marasmiineae</taxon>
        <taxon>Omphalotaceae</taxon>
        <taxon>Gymnopus</taxon>
    </lineage>
</organism>
<evidence type="ECO:0000256" key="6">
    <source>
        <dbReference type="ARBA" id="ARBA00023004"/>
    </source>
</evidence>
<feature type="binding site" description="axial binding residue" evidence="8">
    <location>
        <position position="154"/>
    </location>
    <ligand>
        <name>heme</name>
        <dbReference type="ChEBI" id="CHEBI:30413"/>
    </ligand>
    <ligandPart>
        <name>Fe</name>
        <dbReference type="ChEBI" id="CHEBI:18248"/>
    </ligandPart>
</feature>
<dbReference type="PRINTS" id="PR00463">
    <property type="entry name" value="EP450I"/>
</dbReference>
<dbReference type="PROSITE" id="PS00086">
    <property type="entry name" value="CYTOCHROME_P450"/>
    <property type="match status" value="1"/>
</dbReference>
<evidence type="ECO:0000256" key="1">
    <source>
        <dbReference type="ARBA" id="ARBA00001971"/>
    </source>
</evidence>
<evidence type="ECO:0000313" key="12">
    <source>
        <dbReference type="Proteomes" id="UP000799118"/>
    </source>
</evidence>
<dbReference type="PRINTS" id="PR00385">
    <property type="entry name" value="P450"/>
</dbReference>
<dbReference type="EMBL" id="ML769429">
    <property type="protein sequence ID" value="KAE9403012.1"/>
    <property type="molecule type" value="Genomic_DNA"/>
</dbReference>
<dbReference type="GO" id="GO:0005506">
    <property type="term" value="F:iron ion binding"/>
    <property type="evidence" value="ECO:0007669"/>
    <property type="project" value="InterPro"/>
</dbReference>
<dbReference type="OrthoDB" id="1470350at2759"/>
<sequence>VIRDELVNILAAGRDTTASLLTFTMYILTERPDLTAKLRNKILEFVGPNTQLTYKNITDMKYLQAFLNGNFLPIYIPMGVRHVFIFPFKFKSLIFNMPLCRCVYSVFLMHHREDLWGTDALEFDPECFIDKRAHQYLIPNPFIFKPFNVGPRICIGQQFAYNEVSYFLIKFLQSFTNFGMDWDVQPETSRPPAEWETSRAGSTKGRDRVILTAHLTMAVKVLVIFMSCCLSLLRPC</sequence>
<evidence type="ECO:0000256" key="10">
    <source>
        <dbReference type="SAM" id="Phobius"/>
    </source>
</evidence>
<reference evidence="11" key="1">
    <citation type="journal article" date="2019" name="Environ. Microbiol.">
        <title>Fungal ecological strategies reflected in gene transcription - a case study of two litter decomposers.</title>
        <authorList>
            <person name="Barbi F."/>
            <person name="Kohler A."/>
            <person name="Barry K."/>
            <person name="Baskaran P."/>
            <person name="Daum C."/>
            <person name="Fauchery L."/>
            <person name="Ihrmark K."/>
            <person name="Kuo A."/>
            <person name="LaButti K."/>
            <person name="Lipzen A."/>
            <person name="Morin E."/>
            <person name="Grigoriev I.V."/>
            <person name="Henrissat B."/>
            <person name="Lindahl B."/>
            <person name="Martin F."/>
        </authorList>
    </citation>
    <scope>NUCLEOTIDE SEQUENCE</scope>
    <source>
        <strain evidence="11">JB14</strain>
    </source>
</reference>
<dbReference type="Pfam" id="PF00067">
    <property type="entry name" value="p450"/>
    <property type="match status" value="1"/>
</dbReference>
<dbReference type="InterPro" id="IPR036396">
    <property type="entry name" value="Cyt_P450_sf"/>
</dbReference>
<evidence type="ECO:0000256" key="2">
    <source>
        <dbReference type="ARBA" id="ARBA00010617"/>
    </source>
</evidence>
<evidence type="ECO:0000313" key="11">
    <source>
        <dbReference type="EMBL" id="KAE9403012.1"/>
    </source>
</evidence>
<feature type="transmembrane region" description="Helical" evidence="10">
    <location>
        <begin position="209"/>
        <end position="233"/>
    </location>
</feature>